<evidence type="ECO:0000256" key="1">
    <source>
        <dbReference type="SAM" id="Phobius"/>
    </source>
</evidence>
<keyword evidence="1" id="KW-0812">Transmembrane</keyword>
<sequence>LPLQGSNHRRLSSGQIKLALEIRKKRVQHELKSNNWSRVSDSRVLILMVERSKHIFKILLNKSGFVWLPLRIIVGLLVRLSFTILRRRRLIVFRGGSRS</sequence>
<feature type="non-terminal residue" evidence="2">
    <location>
        <position position="1"/>
    </location>
</feature>
<evidence type="ECO:0000313" key="3">
    <source>
        <dbReference type="Proteomes" id="UP000541444"/>
    </source>
</evidence>
<organism evidence="2 3">
    <name type="scientific">Kingdonia uniflora</name>
    <dbReference type="NCBI Taxonomy" id="39325"/>
    <lineage>
        <taxon>Eukaryota</taxon>
        <taxon>Viridiplantae</taxon>
        <taxon>Streptophyta</taxon>
        <taxon>Embryophyta</taxon>
        <taxon>Tracheophyta</taxon>
        <taxon>Spermatophyta</taxon>
        <taxon>Magnoliopsida</taxon>
        <taxon>Ranunculales</taxon>
        <taxon>Circaeasteraceae</taxon>
        <taxon>Kingdonia</taxon>
    </lineage>
</organism>
<accession>A0A7J7MG35</accession>
<dbReference type="Proteomes" id="UP000541444">
    <property type="component" value="Unassembled WGS sequence"/>
</dbReference>
<keyword evidence="3" id="KW-1185">Reference proteome</keyword>
<reference evidence="2 3" key="1">
    <citation type="journal article" date="2020" name="IScience">
        <title>Genome Sequencing of the Endangered Kingdonia uniflora (Circaeasteraceae, Ranunculales) Reveals Potential Mechanisms of Evolutionary Specialization.</title>
        <authorList>
            <person name="Sun Y."/>
            <person name="Deng T."/>
            <person name="Zhang A."/>
            <person name="Moore M.J."/>
            <person name="Landis J.B."/>
            <person name="Lin N."/>
            <person name="Zhang H."/>
            <person name="Zhang X."/>
            <person name="Huang J."/>
            <person name="Zhang X."/>
            <person name="Sun H."/>
            <person name="Wang H."/>
        </authorList>
    </citation>
    <scope>NUCLEOTIDE SEQUENCE [LARGE SCALE GENOMIC DNA]</scope>
    <source>
        <strain evidence="2">TB1705</strain>
        <tissue evidence="2">Leaf</tissue>
    </source>
</reference>
<keyword evidence="1" id="KW-0472">Membrane</keyword>
<dbReference type="EMBL" id="JACGCM010001557">
    <property type="protein sequence ID" value="KAF6153688.1"/>
    <property type="molecule type" value="Genomic_DNA"/>
</dbReference>
<evidence type="ECO:0000313" key="2">
    <source>
        <dbReference type="EMBL" id="KAF6153688.1"/>
    </source>
</evidence>
<keyword evidence="1" id="KW-1133">Transmembrane helix</keyword>
<comment type="caution">
    <text evidence="2">The sequence shown here is derived from an EMBL/GenBank/DDBJ whole genome shotgun (WGS) entry which is preliminary data.</text>
</comment>
<proteinExistence type="predicted"/>
<protein>
    <submittedName>
        <fullName evidence="2">Uncharacterized protein</fullName>
    </submittedName>
</protein>
<feature type="transmembrane region" description="Helical" evidence="1">
    <location>
        <begin position="65"/>
        <end position="85"/>
    </location>
</feature>
<dbReference type="AlphaFoldDB" id="A0A7J7MG35"/>
<name>A0A7J7MG35_9MAGN</name>
<gene>
    <name evidence="2" type="ORF">GIB67_000921</name>
</gene>